<dbReference type="PANTHER" id="PTHR43649:SF14">
    <property type="entry name" value="BLR3389 PROTEIN"/>
    <property type="match status" value="1"/>
</dbReference>
<gene>
    <name evidence="2" type="ORF">DVH02_32160</name>
</gene>
<dbReference type="Gene3D" id="3.40.190.10">
    <property type="entry name" value="Periplasmic binding protein-like II"/>
    <property type="match status" value="1"/>
</dbReference>
<dbReference type="InterPro" id="IPR006059">
    <property type="entry name" value="SBP"/>
</dbReference>
<evidence type="ECO:0000313" key="3">
    <source>
        <dbReference type="Proteomes" id="UP000253741"/>
    </source>
</evidence>
<dbReference type="Pfam" id="PF13416">
    <property type="entry name" value="SBP_bac_8"/>
    <property type="match status" value="1"/>
</dbReference>
<name>A0A370AYT7_9ACTN</name>
<dbReference type="SUPFAM" id="SSF53850">
    <property type="entry name" value="Periplasmic binding protein-like II"/>
    <property type="match status" value="1"/>
</dbReference>
<dbReference type="InterPro" id="IPR006311">
    <property type="entry name" value="TAT_signal"/>
</dbReference>
<accession>A0A370AYT7</accession>
<feature type="compositionally biased region" description="Low complexity" evidence="1">
    <location>
        <begin position="1"/>
        <end position="11"/>
    </location>
</feature>
<proteinExistence type="predicted"/>
<reference evidence="2 3" key="1">
    <citation type="submission" date="2018-07" db="EMBL/GenBank/DDBJ databases">
        <title>Streptomyces species from bats.</title>
        <authorList>
            <person name="Dunlap C."/>
        </authorList>
    </citation>
    <scope>NUCLEOTIDE SEQUENCE [LARGE SCALE GENOMIC DNA]</scope>
    <source>
        <strain evidence="2 3">AC230</strain>
    </source>
</reference>
<dbReference type="PANTHER" id="PTHR43649">
    <property type="entry name" value="ARABINOSE-BINDING PROTEIN-RELATED"/>
    <property type="match status" value="1"/>
</dbReference>
<dbReference type="InterPro" id="IPR050490">
    <property type="entry name" value="Bact_solute-bd_prot1"/>
</dbReference>
<feature type="region of interest" description="Disordered" evidence="1">
    <location>
        <begin position="1"/>
        <end position="24"/>
    </location>
</feature>
<dbReference type="AlphaFoldDB" id="A0A370AYT7"/>
<dbReference type="Proteomes" id="UP000253741">
    <property type="component" value="Unassembled WGS sequence"/>
</dbReference>
<feature type="compositionally biased region" description="Pro residues" evidence="1">
    <location>
        <begin position="12"/>
        <end position="23"/>
    </location>
</feature>
<evidence type="ECO:0000256" key="1">
    <source>
        <dbReference type="SAM" id="MobiDB-lite"/>
    </source>
</evidence>
<dbReference type="PROSITE" id="PS51318">
    <property type="entry name" value="TAT"/>
    <property type="match status" value="1"/>
</dbReference>
<evidence type="ECO:0000313" key="2">
    <source>
        <dbReference type="EMBL" id="RDG32626.1"/>
    </source>
</evidence>
<dbReference type="EMBL" id="QQNA01000359">
    <property type="protein sequence ID" value="RDG32626.1"/>
    <property type="molecule type" value="Genomic_DNA"/>
</dbReference>
<dbReference type="RefSeq" id="WP_114627383.1">
    <property type="nucleotide sequence ID" value="NZ_QQNA01000359.1"/>
</dbReference>
<comment type="caution">
    <text evidence="2">The sequence shown here is derived from an EMBL/GenBank/DDBJ whole genome shotgun (WGS) entry which is preliminary data.</text>
</comment>
<protein>
    <submittedName>
        <fullName evidence="2">Extracellular solute-binding protein</fullName>
    </submittedName>
</protein>
<sequence length="467" mass="48829">MGRPGRSAPAGQPAPAPTAPPAPLTRRRALAGLGGALATAGGIGGTGAMATGCAAPRAGAAGRTRLRYWHLFGGGDGVTMSRMVDAFAAAHPDIALEATQLQWGSPYYTKLGMAGAGGRAPEVAVSHLARLAGFAPGRLLDPFDPGLLAAYGIGADRFPPEIWRRGRFDGRQYAVPLDTHPMVLYYNTDICGRAGLLDDGGKLRPIAGAARFTAALRAAKKATGLPALTTETLGPDAATPWRLFATLYAQTGGAVLSADGKRLALDDAKALRALEYMAALTDEGLIARRTDYAGAIGVFNGGKTAFHLNGEWEVTTFTLSGLPFSMTRVPALLGSGAVQADCHSFVLPHQQRRSGAGNEAAHAFVAWMVKHSVDWAEGGHVPAYLPTLDDPAYLRLTPQSAYRSVIDDVALDQPAWFAGSASVMWIELGAVFSGVLTGSRTPRDALREAKARLRQLLDTPDPLGGSV</sequence>
<dbReference type="OrthoDB" id="4393730at2"/>
<organism evidence="2 3">
    <name type="scientific">Streptomyces corynorhini</name>
    <dbReference type="NCBI Taxonomy" id="2282652"/>
    <lineage>
        <taxon>Bacteria</taxon>
        <taxon>Bacillati</taxon>
        <taxon>Actinomycetota</taxon>
        <taxon>Actinomycetes</taxon>
        <taxon>Kitasatosporales</taxon>
        <taxon>Streptomycetaceae</taxon>
        <taxon>Streptomyces</taxon>
    </lineage>
</organism>
<keyword evidence="3" id="KW-1185">Reference proteome</keyword>